<feature type="compositionally biased region" description="Basic and acidic residues" evidence="1">
    <location>
        <begin position="343"/>
        <end position="362"/>
    </location>
</feature>
<keyword evidence="5" id="KW-1185">Reference proteome</keyword>
<feature type="region of interest" description="Disordered" evidence="1">
    <location>
        <begin position="275"/>
        <end position="362"/>
    </location>
</feature>
<keyword evidence="2" id="KW-0472">Membrane</keyword>
<evidence type="ECO:0000256" key="3">
    <source>
        <dbReference type="SAM" id="SignalP"/>
    </source>
</evidence>
<evidence type="ECO:0000256" key="1">
    <source>
        <dbReference type="SAM" id="MobiDB-lite"/>
    </source>
</evidence>
<evidence type="ECO:0000313" key="4">
    <source>
        <dbReference type="EMBL" id="TVY80919.1"/>
    </source>
</evidence>
<keyword evidence="2" id="KW-0812">Transmembrane</keyword>
<feature type="chain" id="PRO_5035942286" evidence="3">
    <location>
        <begin position="25"/>
        <end position="362"/>
    </location>
</feature>
<keyword evidence="2" id="KW-1133">Transmembrane helix</keyword>
<dbReference type="Pfam" id="PF14610">
    <property type="entry name" value="Psg1"/>
    <property type="match status" value="1"/>
</dbReference>
<feature type="region of interest" description="Disordered" evidence="1">
    <location>
        <begin position="76"/>
        <end position="98"/>
    </location>
</feature>
<feature type="transmembrane region" description="Helical" evidence="2">
    <location>
        <begin position="235"/>
        <end position="256"/>
    </location>
</feature>
<dbReference type="EMBL" id="QGMK01000584">
    <property type="protein sequence ID" value="TVY80919.1"/>
    <property type="molecule type" value="Genomic_DNA"/>
</dbReference>
<evidence type="ECO:0000313" key="5">
    <source>
        <dbReference type="Proteomes" id="UP000469558"/>
    </source>
</evidence>
<dbReference type="InterPro" id="IPR028000">
    <property type="entry name" value="Pma1"/>
</dbReference>
<evidence type="ECO:0000256" key="2">
    <source>
        <dbReference type="SAM" id="Phobius"/>
    </source>
</evidence>
<comment type="caution">
    <text evidence="4">The sequence shown here is derived from an EMBL/GenBank/DDBJ whole genome shotgun (WGS) entry which is preliminary data.</text>
</comment>
<gene>
    <name evidence="4" type="ORF">LSUE1_G005962</name>
</gene>
<protein>
    <submittedName>
        <fullName evidence="4">Uncharacterized protein</fullName>
    </submittedName>
</protein>
<dbReference type="Proteomes" id="UP000469558">
    <property type="component" value="Unassembled WGS sequence"/>
</dbReference>
<dbReference type="AlphaFoldDB" id="A0A8T9C5D8"/>
<accession>A0A8T9C5D8</accession>
<organism evidence="4 5">
    <name type="scientific">Lachnellula suecica</name>
    <dbReference type="NCBI Taxonomy" id="602035"/>
    <lineage>
        <taxon>Eukaryota</taxon>
        <taxon>Fungi</taxon>
        <taxon>Dikarya</taxon>
        <taxon>Ascomycota</taxon>
        <taxon>Pezizomycotina</taxon>
        <taxon>Leotiomycetes</taxon>
        <taxon>Helotiales</taxon>
        <taxon>Lachnaceae</taxon>
        <taxon>Lachnellula</taxon>
    </lineage>
</organism>
<sequence>MHASRFSSSVIAVCALFYGDTVLAIPGVPRAVSADALNPWVSVDASGSPVATITPFPTSVNGVATTIGAAPASLTATTTSQTDDKPTQTSGAAPKSTGGGSFQVCNNMKGPFAPFCKPENGSSVYVGETYYVTWDPNFFPLKNSSVKIQANYVNQSDGGLQAFQSPDTVNGFGFLAWTIDKEMLRDKSSNNVTLFITFLNIDHTQSVQGPTLQVTNRPKEYFRQEPTKAPKGHSLYIALPTVFGFIILCVCGTFFLNRKKRTIGLGNIMGRRRGYGVGKSRAQRMGSRMGLGKKKKEEGIRLREQELTADGQYRDVPADRERSSAGHTRSDSDTLGSLAESPSEERTNYFRDERRQQDQSRY</sequence>
<dbReference type="OrthoDB" id="4084551at2759"/>
<name>A0A8T9C5D8_9HELO</name>
<keyword evidence="3" id="KW-0732">Signal</keyword>
<reference evidence="4 5" key="1">
    <citation type="submission" date="2018-05" db="EMBL/GenBank/DDBJ databases">
        <title>Genome sequencing and assembly of the regulated plant pathogen Lachnellula willkommii and related sister species for the development of diagnostic species identification markers.</title>
        <authorList>
            <person name="Giroux E."/>
            <person name="Bilodeau G."/>
        </authorList>
    </citation>
    <scope>NUCLEOTIDE SEQUENCE [LARGE SCALE GENOMIC DNA]</scope>
    <source>
        <strain evidence="4 5">CBS 268.59</strain>
    </source>
</reference>
<feature type="signal peptide" evidence="3">
    <location>
        <begin position="1"/>
        <end position="24"/>
    </location>
</feature>
<proteinExistence type="predicted"/>
<feature type="compositionally biased region" description="Basic and acidic residues" evidence="1">
    <location>
        <begin position="295"/>
        <end position="332"/>
    </location>
</feature>